<dbReference type="Proteomes" id="UP000027138">
    <property type="component" value="Unassembled WGS sequence"/>
</dbReference>
<name>A0A067KAH8_JATCU</name>
<gene>
    <name evidence="2" type="ORF">JCGZ_12733</name>
</gene>
<feature type="region of interest" description="Disordered" evidence="1">
    <location>
        <begin position="115"/>
        <end position="137"/>
    </location>
</feature>
<organism evidence="2 3">
    <name type="scientific">Jatropha curcas</name>
    <name type="common">Barbados nut</name>
    <dbReference type="NCBI Taxonomy" id="180498"/>
    <lineage>
        <taxon>Eukaryota</taxon>
        <taxon>Viridiplantae</taxon>
        <taxon>Streptophyta</taxon>
        <taxon>Embryophyta</taxon>
        <taxon>Tracheophyta</taxon>
        <taxon>Spermatophyta</taxon>
        <taxon>Magnoliopsida</taxon>
        <taxon>eudicotyledons</taxon>
        <taxon>Gunneridae</taxon>
        <taxon>Pentapetalae</taxon>
        <taxon>rosids</taxon>
        <taxon>fabids</taxon>
        <taxon>Malpighiales</taxon>
        <taxon>Euphorbiaceae</taxon>
        <taxon>Crotonoideae</taxon>
        <taxon>Jatropheae</taxon>
        <taxon>Jatropha</taxon>
    </lineage>
</organism>
<protein>
    <submittedName>
        <fullName evidence="2">Uncharacterized protein</fullName>
    </submittedName>
</protein>
<evidence type="ECO:0000313" key="2">
    <source>
        <dbReference type="EMBL" id="KDP33211.1"/>
    </source>
</evidence>
<dbReference type="AlphaFoldDB" id="A0A067KAH8"/>
<dbReference type="EMBL" id="KK914552">
    <property type="protein sequence ID" value="KDP33211.1"/>
    <property type="molecule type" value="Genomic_DNA"/>
</dbReference>
<evidence type="ECO:0000256" key="1">
    <source>
        <dbReference type="SAM" id="MobiDB-lite"/>
    </source>
</evidence>
<proteinExistence type="predicted"/>
<keyword evidence="3" id="KW-1185">Reference proteome</keyword>
<accession>A0A067KAH8</accession>
<sequence length="137" mass="14467">MDVLDVLLSFSVLLRSGVGRIEGVSGVTFMESQVVMEDVGGLNPQNTEVQAENEGGIMHEETQTTQDAVTENNEAAYNIGSFMLEIHEESQNANARIVENLGGLENISGLNPEISDLSGGNVDNSLGGEQNEVGGGE</sequence>
<evidence type="ECO:0000313" key="3">
    <source>
        <dbReference type="Proteomes" id="UP000027138"/>
    </source>
</evidence>
<reference evidence="2 3" key="1">
    <citation type="journal article" date="2014" name="PLoS ONE">
        <title>Global Analysis of Gene Expression Profiles in Physic Nut (Jatropha curcas L.) Seedlings Exposed to Salt Stress.</title>
        <authorList>
            <person name="Zhang L."/>
            <person name="Zhang C."/>
            <person name="Wu P."/>
            <person name="Chen Y."/>
            <person name="Li M."/>
            <person name="Jiang H."/>
            <person name="Wu G."/>
        </authorList>
    </citation>
    <scope>NUCLEOTIDE SEQUENCE [LARGE SCALE GENOMIC DNA]</scope>
    <source>
        <strain evidence="3">cv. GZQX0401</strain>
        <tissue evidence="2">Young leaves</tissue>
    </source>
</reference>